<name>A0ABP4VVE0_9ACTN</name>
<evidence type="ECO:0000313" key="1">
    <source>
        <dbReference type="EMBL" id="GAA1736243.1"/>
    </source>
</evidence>
<sequence length="82" mass="9156">MQLDEYGEARVQRLLTEHDGVAEQGITVVRREGAIVLCGVVETPNRRDDIVRLVADEFPELIVQCDIQIVPTRAPVDAEELS</sequence>
<dbReference type="EMBL" id="BAAALS010000001">
    <property type="protein sequence ID" value="GAA1736243.1"/>
    <property type="molecule type" value="Genomic_DNA"/>
</dbReference>
<proteinExistence type="predicted"/>
<gene>
    <name evidence="1" type="ORF">GCM10009681_03490</name>
</gene>
<comment type="caution">
    <text evidence="1">The sequence shown here is derived from an EMBL/GenBank/DDBJ whole genome shotgun (WGS) entry which is preliminary data.</text>
</comment>
<keyword evidence="2" id="KW-1185">Reference proteome</keyword>
<dbReference type="Proteomes" id="UP001500655">
    <property type="component" value="Unassembled WGS sequence"/>
</dbReference>
<reference evidence="2" key="1">
    <citation type="journal article" date="2019" name="Int. J. Syst. Evol. Microbiol.">
        <title>The Global Catalogue of Microorganisms (GCM) 10K type strain sequencing project: providing services to taxonomists for standard genome sequencing and annotation.</title>
        <authorList>
            <consortium name="The Broad Institute Genomics Platform"/>
            <consortium name="The Broad Institute Genome Sequencing Center for Infectious Disease"/>
            <person name="Wu L."/>
            <person name="Ma J."/>
        </authorList>
    </citation>
    <scope>NUCLEOTIDE SEQUENCE [LARGE SCALE GENOMIC DNA]</scope>
    <source>
        <strain evidence="2">JCM 13249</strain>
    </source>
</reference>
<dbReference type="RefSeq" id="WP_344075958.1">
    <property type="nucleotide sequence ID" value="NZ_BAAALS010000001.1"/>
</dbReference>
<evidence type="ECO:0008006" key="3">
    <source>
        <dbReference type="Google" id="ProtNLM"/>
    </source>
</evidence>
<evidence type="ECO:0000313" key="2">
    <source>
        <dbReference type="Proteomes" id="UP001500655"/>
    </source>
</evidence>
<accession>A0ABP4VVE0</accession>
<organism evidence="1 2">
    <name type="scientific">Luedemannella helvata</name>
    <dbReference type="NCBI Taxonomy" id="349315"/>
    <lineage>
        <taxon>Bacteria</taxon>
        <taxon>Bacillati</taxon>
        <taxon>Actinomycetota</taxon>
        <taxon>Actinomycetes</taxon>
        <taxon>Micromonosporales</taxon>
        <taxon>Micromonosporaceae</taxon>
        <taxon>Luedemannella</taxon>
    </lineage>
</organism>
<protein>
    <recommendedName>
        <fullName evidence="3">BON domain-containing protein</fullName>
    </recommendedName>
</protein>